<protein>
    <submittedName>
        <fullName evidence="2">Uncharacterized protein</fullName>
    </submittedName>
</protein>
<gene>
    <name evidence="2" type="ORF">TPAB3V08_LOCUS12885</name>
</gene>
<accession>A0ABN7PFN8</accession>
<feature type="region of interest" description="Disordered" evidence="1">
    <location>
        <begin position="48"/>
        <end position="72"/>
    </location>
</feature>
<feature type="compositionally biased region" description="Polar residues" evidence="1">
    <location>
        <begin position="183"/>
        <end position="192"/>
    </location>
</feature>
<dbReference type="EMBL" id="CAJPIN010048458">
    <property type="protein sequence ID" value="CAG2065942.1"/>
    <property type="molecule type" value="Genomic_DNA"/>
</dbReference>
<keyword evidence="3" id="KW-1185">Reference proteome</keyword>
<comment type="caution">
    <text evidence="2">The sequence shown here is derived from an EMBL/GenBank/DDBJ whole genome shotgun (WGS) entry which is preliminary data.</text>
</comment>
<evidence type="ECO:0000256" key="1">
    <source>
        <dbReference type="SAM" id="MobiDB-lite"/>
    </source>
</evidence>
<evidence type="ECO:0000313" key="2">
    <source>
        <dbReference type="EMBL" id="CAG2065942.1"/>
    </source>
</evidence>
<evidence type="ECO:0000313" key="3">
    <source>
        <dbReference type="Proteomes" id="UP001153148"/>
    </source>
</evidence>
<dbReference type="Proteomes" id="UP001153148">
    <property type="component" value="Unassembled WGS sequence"/>
</dbReference>
<organism evidence="2 3">
    <name type="scientific">Timema podura</name>
    <name type="common">Walking stick</name>
    <dbReference type="NCBI Taxonomy" id="61482"/>
    <lineage>
        <taxon>Eukaryota</taxon>
        <taxon>Metazoa</taxon>
        <taxon>Ecdysozoa</taxon>
        <taxon>Arthropoda</taxon>
        <taxon>Hexapoda</taxon>
        <taxon>Insecta</taxon>
        <taxon>Pterygota</taxon>
        <taxon>Neoptera</taxon>
        <taxon>Polyneoptera</taxon>
        <taxon>Phasmatodea</taxon>
        <taxon>Timematodea</taxon>
        <taxon>Timematoidea</taxon>
        <taxon>Timematidae</taxon>
        <taxon>Timema</taxon>
    </lineage>
</organism>
<sequence length="205" mass="22969">MFFLNMLKMSMSDQEEQMMMMMTTAAPAPMMPPMTGTIFMLPRRTVRDVSKMDPPSDDSSESSTYHAQDKRYISPVHEDECANSRIFPGSIHSEGNCGTPDDAAQQKAPEDVTGVFREMEDSSTPEIYAAQHRAPEDMTGVFRDIEDSSTPDAAQQIAPEDVEEAAPTYLDWAKDNDHEDDLQVNQKRSSQIEWHIGESSRNGVV</sequence>
<name>A0ABN7PFN8_TIMPD</name>
<feature type="region of interest" description="Disordered" evidence="1">
    <location>
        <begin position="174"/>
        <end position="205"/>
    </location>
</feature>
<proteinExistence type="predicted"/>
<reference evidence="2" key="1">
    <citation type="submission" date="2021-03" db="EMBL/GenBank/DDBJ databases">
        <authorList>
            <person name="Tran Van P."/>
        </authorList>
    </citation>
    <scope>NUCLEOTIDE SEQUENCE</scope>
</reference>